<accession>A0A1X7AQH3</accession>
<dbReference type="Proteomes" id="UP000196573">
    <property type="component" value="Unassembled WGS sequence"/>
</dbReference>
<dbReference type="AlphaFoldDB" id="A0A1X7AQH3"/>
<sequence length="218" mass="25215">MDTIAQEIKATLRAVRDDLEPDLALRLHRANSWLAATEALEDDFIDMGFVSLWIGFNTCYGEESDHTQELTERQRFRAFVESLCECDLNKHIYHCLWRNFTNHVRRLLKNQYVYAGFWKAQREGTAHWEEQFHREHANALKALAAQDVPKLLGIVLDRLYVLRNQLVHGGATFQSGVNREQVNDGHAILKALLPIIIQIMMNSNDRDWGPNAYPVINT</sequence>
<protein>
    <submittedName>
        <fullName evidence="1">Uncharacterized protein</fullName>
    </submittedName>
</protein>
<dbReference type="OrthoDB" id="1425096at2"/>
<name>A0A1X7AQH3_9GAMM</name>
<evidence type="ECO:0000313" key="2">
    <source>
        <dbReference type="Proteomes" id="UP000196573"/>
    </source>
</evidence>
<gene>
    <name evidence="1" type="ORF">EHSB41UT_04201</name>
</gene>
<proteinExistence type="predicted"/>
<organism evidence="1 2">
    <name type="scientific">Parendozoicomonas haliclonae</name>
    <dbReference type="NCBI Taxonomy" id="1960125"/>
    <lineage>
        <taxon>Bacteria</taxon>
        <taxon>Pseudomonadati</taxon>
        <taxon>Pseudomonadota</taxon>
        <taxon>Gammaproteobacteria</taxon>
        <taxon>Oceanospirillales</taxon>
        <taxon>Endozoicomonadaceae</taxon>
        <taxon>Parendozoicomonas</taxon>
    </lineage>
</organism>
<dbReference type="RefSeq" id="WP_087112842.1">
    <property type="nucleotide sequence ID" value="NZ_CBCSCN010000005.1"/>
</dbReference>
<evidence type="ECO:0000313" key="1">
    <source>
        <dbReference type="EMBL" id="SMA50403.1"/>
    </source>
</evidence>
<dbReference type="EMBL" id="FWPT01000012">
    <property type="protein sequence ID" value="SMA50403.1"/>
    <property type="molecule type" value="Genomic_DNA"/>
</dbReference>
<keyword evidence="2" id="KW-1185">Reference proteome</keyword>
<reference evidence="1 2" key="1">
    <citation type="submission" date="2017-03" db="EMBL/GenBank/DDBJ databases">
        <authorList>
            <person name="Afonso C.L."/>
            <person name="Miller P.J."/>
            <person name="Scott M.A."/>
            <person name="Spackman E."/>
            <person name="Goraichik I."/>
            <person name="Dimitrov K.M."/>
            <person name="Suarez D.L."/>
            <person name="Swayne D.E."/>
        </authorList>
    </citation>
    <scope>NUCLEOTIDE SEQUENCE [LARGE SCALE GENOMIC DNA]</scope>
    <source>
        <strain evidence="1">SB41UT1</strain>
    </source>
</reference>